<accession>A0A9P3LMS3</accession>
<evidence type="ECO:0000259" key="2">
    <source>
        <dbReference type="Pfam" id="PF20231"/>
    </source>
</evidence>
<dbReference type="AlphaFoldDB" id="A0A9P3LMS3"/>
<dbReference type="InterPro" id="IPR046496">
    <property type="entry name" value="DUF6589"/>
</dbReference>
<keyword evidence="4" id="KW-1185">Reference proteome</keyword>
<feature type="domain" description="DUF6589" evidence="2">
    <location>
        <begin position="1"/>
        <end position="50"/>
    </location>
</feature>
<feature type="compositionally biased region" description="Polar residues" evidence="1">
    <location>
        <begin position="188"/>
        <end position="198"/>
    </location>
</feature>
<dbReference type="Proteomes" id="UP000703269">
    <property type="component" value="Unassembled WGS sequence"/>
</dbReference>
<name>A0A9P3LMS3_9APHY</name>
<evidence type="ECO:0000313" key="3">
    <source>
        <dbReference type="EMBL" id="GJF00842.1"/>
    </source>
</evidence>
<gene>
    <name evidence="3" type="ORF">PsYK624_171440</name>
</gene>
<feature type="region of interest" description="Disordered" evidence="1">
    <location>
        <begin position="160"/>
        <end position="238"/>
    </location>
</feature>
<evidence type="ECO:0000256" key="1">
    <source>
        <dbReference type="SAM" id="MobiDB-lite"/>
    </source>
</evidence>
<dbReference type="Pfam" id="PF20231">
    <property type="entry name" value="DUF6589"/>
    <property type="match status" value="1"/>
</dbReference>
<sequence length="263" mass="29034">MNLYTKTLYKVHGSNASWEWLEIISPCVVQLCKLVSQMHDTYGSAQGNKHAPPNLSYDIGCLIDSMREFSIYTPDPRGRAIEGPKASIANVLTVSAHQLIGPLADYNELFERLRRRRRLYPVVGERPAIYSHAPEYNVHACAGRTAEIVPGVSLQTAHGSVPVPAAGSHSGGQELSQYDDDDKLDRASVTSRRSSTQGDVLEPPTPSATFHDSDASLSSDGASEGEQADVEDSERLPWEQILDEPLERLFTLDTEENVDVYMY</sequence>
<evidence type="ECO:0000313" key="4">
    <source>
        <dbReference type="Proteomes" id="UP000703269"/>
    </source>
</evidence>
<organism evidence="3 4">
    <name type="scientific">Phanerochaete sordida</name>
    <dbReference type="NCBI Taxonomy" id="48140"/>
    <lineage>
        <taxon>Eukaryota</taxon>
        <taxon>Fungi</taxon>
        <taxon>Dikarya</taxon>
        <taxon>Basidiomycota</taxon>
        <taxon>Agaricomycotina</taxon>
        <taxon>Agaricomycetes</taxon>
        <taxon>Polyporales</taxon>
        <taxon>Phanerochaetaceae</taxon>
        <taxon>Phanerochaete</taxon>
    </lineage>
</organism>
<dbReference type="EMBL" id="BPQB01000213">
    <property type="protein sequence ID" value="GJF00842.1"/>
    <property type="molecule type" value="Genomic_DNA"/>
</dbReference>
<comment type="caution">
    <text evidence="3">The sequence shown here is derived from an EMBL/GenBank/DDBJ whole genome shotgun (WGS) entry which is preliminary data.</text>
</comment>
<proteinExistence type="predicted"/>
<reference evidence="3 4" key="1">
    <citation type="submission" date="2021-08" db="EMBL/GenBank/DDBJ databases">
        <title>Draft Genome Sequence of Phanerochaete sordida strain YK-624.</title>
        <authorList>
            <person name="Mori T."/>
            <person name="Dohra H."/>
            <person name="Suzuki T."/>
            <person name="Kawagishi H."/>
            <person name="Hirai H."/>
        </authorList>
    </citation>
    <scope>NUCLEOTIDE SEQUENCE [LARGE SCALE GENOMIC DNA]</scope>
    <source>
        <strain evidence="3 4">YK-624</strain>
    </source>
</reference>
<dbReference type="OrthoDB" id="2803256at2759"/>
<feature type="compositionally biased region" description="Low complexity" evidence="1">
    <location>
        <begin position="215"/>
        <end position="225"/>
    </location>
</feature>
<protein>
    <recommendedName>
        <fullName evidence="2">DUF6589 domain-containing protein</fullName>
    </recommendedName>
</protein>